<feature type="region of interest" description="Disordered" evidence="1">
    <location>
        <begin position="1078"/>
        <end position="1109"/>
    </location>
</feature>
<feature type="compositionally biased region" description="Low complexity" evidence="1">
    <location>
        <begin position="1942"/>
        <end position="1952"/>
    </location>
</feature>
<dbReference type="InParanoid" id="F2TZS4"/>
<sequence length="2594" mass="275941">MSAGGGVVTLGAVRDRLAKAYQRCLMVRATDASLVTNEREFKRQIQDHEAAHAQDRVSELIHAALAHAIKAQNDPTTVCVTLLLLAKQSPTIFSNTKVLSVLMAMFRAHMQWPSADRATMVRAVAGRLLLVGLSGAKTWPLDLVALYVEDALSRREWIENPLITAFIRQIETAFKVSPLPETPLQQPRFVGLEKQVSQLCVEAVNHLKPAAVKPSSLAAAMKVLANVPGVAAAAAKQFQAWLGSNAGTSNQLRDLISVMKTIVSSNDKSVLRPILMLKLPNTPVVSAATHNLVDVFVSALLAETNRNVAKLTQRAQTALAREFDGKGTLQDNAAIKIGFEKANASLMQQAADMMHKTLISAPDPRNKLRAFVRRLSLIEGFSAPALCEHLLKASRACNLGSMPHKQLVSYVTHVLEVYAQVLACAVPTHAMATAVLAFSRACDQPFMATAPDDNDDDHDHNHNARQASSDRMITDEDSSSAPAPSARASATLDGAARAVKRRVAAAQEAGLLWLVHMLDTHLRETPTGYIAYQLRRLFFLTDAKSFLGRNVADASPQEFAGYELAARHHPLPAHVVPTIVALATKRPDLPGSDALDILYRIVGSTTTFHVHFGLPVDVPDAESLIHAILRLSVYTLRFNVSLPPNFAPPPLVVATAYQQALVVILCLCALNAKVLDAAWSTVPALRTIISTTITRNFKHLQPSQLSDSETDWILAYEQFLAMTFKEATPTRASSKLLGKVDLVEPDVIGNKRLPSAITLQAVRELDHHVNMQAVLLDCREPDMLQRVLARTATSSVPSAPGGAQAAGSLQGEGTTQEHDLGWLSAMLATRRDLIERIPGNILGKLLLSSSSSVHATAVMSKFTQSLATTPEHDLHRLTLDLVPRLHSRSPQARAATRFVLASIAVRVSDRLRGVEADAAATPAKVADVVLAIMQWCRRHDGGNETPQEAATAAAETAVGEATKNTSEAVLWQSFVTAALHEEEPDLAAAYLVGLLLYGCDTDCGAEDNEDVHAIKDQTGSEHNVNALLLQLSLIAHARPRVLECVLLHTRGATALSSSVVMPALERCLAAAGSGNGGDNHGGGGGGGGGDDDDDDGLAPDAKRGKGTDAAKAAATQGCVPDERMVASMCIAITAAAAGGAGAAWYEGARSFVDNLCSLVLEHMGGSVLAAVQRVRPCEVHAAALIRLRILPAVVSTTHLHLWLQSPDTEVVTAVLADTPSRVLLRVLTSALTVSEAAIIAAATLTFPHTQPAKSHRSGDAGDNDGDGGGDTENDGGGGGDANRAEVLQQWLRERLPLARAQSIRHNLQRAVDVLSSEQNSQACTLMRAALAACLRTEQMQPGTAASTAPTTTLTAASMSMTPSSAEGTLLGHGRKHGARVADEFTQLLSGSLSTKATLTVVTRVLRCINRATAATITDIAEAFASSWQQQQQQRKQERNPLGPRTLAHVRGLVGRITAKAKQLEMPQEQETAIPLLPASFHTAYRQVLGRDRTTTPPTTATAVATAATAASLQQAALHRAPVELEPLHTSEDAGDAAEGNAHHVLTRLTTQDATMSQLRRGCTRGFDATPLLLHAFPPAPSQDAAQEHQPLTAAQQAVVSAVGDAIAACLVAHTHVRMYARVASQLRAAIMAVVTRHRAHLHAAVCAIITRVFVSSAKGRVFGMEWCADWPTTAIDDVFLATAADLLLRRDARGRLMLSRLLHVCSAEDQRALLRHVAYRVHLHVNGVDSDSTRVVETWDPALTHDALAHLTRAEANRSCLPHNKDALVLDMCAVARVWAWIWAVSTAGDKNSSGDADGIGLSTTPAPATAIITSSNVGIAVDRGQEQRLLAVLRTQHALMHQERGGSGTAAWVNGGARPRNALEWLLLDAESCVQFVLFSLGLAPSISQHKSPAMVSGGVVEPTQHAADAVMALVRQITRWRPALFPATAQGTRASAGTDSSSSSASSASNASNASCKRAALLEAASVHVCTALLGACRLPVLSTMVVAGGDSAARSTNARNSHSSSSNGNGNSSNTGTNGSLAMAYAHMHVDGAVHRLVSRLLAPPKRRKPKAGTIIGGGAAARSHTSSDHGAKDGHDGGNDQEAREQQQQQQQGQGEVWWRSYAVECAVHSGDGDDDHGVAADGSSGRRPAPMLQTPSQLARPRPAMQGHALLATPTGGGGDTASAVPAVPVQFEDDLVLALDDLSVSHRPRALAAYGSGEVPTGCSGDAVVSAVLAAQRRYHAAVAGGGHGDACLAVPDLVEDDLDSGAWLLLLNPDASQLASLSLLAMAHRVPLAVCRSLPQVAGMLQGLLHFTGSEMVRRRYHSLFVHAAAVVAAVARNTSEADWLLAGACLSTVIDPFVDIVIHHAESDVEQMTKCVLQLVQFLLEIACCLPSCTSTLANFLPSLEQAARVLRDPVVHHLVLQLTTAAPETKLKRYVPRVGRMWELMLYEARSVLQPASPGTWPQPLTADDEEKATTALRSLITLSSRFPSMLRGLHDVVCASIGREEVHISRAGYVLATLCATDHPNHCEDIVRAHCRVLSSSPWLPAVRAALRASHVLYACECASKRSSEAMATQSVLHAALTRCNKEATLDIVVDAPHLWHMIV</sequence>
<feature type="compositionally biased region" description="Basic and acidic residues" evidence="1">
    <location>
        <begin position="2069"/>
        <end position="2089"/>
    </location>
</feature>
<dbReference type="GO" id="GO:0034474">
    <property type="term" value="P:U2 snRNA 3'-end processing"/>
    <property type="evidence" value="ECO:0007669"/>
    <property type="project" value="InterPro"/>
</dbReference>
<dbReference type="EMBL" id="GL832957">
    <property type="protein sequence ID" value="EGD79098.1"/>
    <property type="molecule type" value="Genomic_DNA"/>
</dbReference>
<evidence type="ECO:0000256" key="1">
    <source>
        <dbReference type="SAM" id="MobiDB-lite"/>
    </source>
</evidence>
<name>F2TZS4_SALR5</name>
<dbReference type="GO" id="GO:0032039">
    <property type="term" value="C:integrator complex"/>
    <property type="evidence" value="ECO:0007669"/>
    <property type="project" value="InterPro"/>
</dbReference>
<gene>
    <name evidence="3" type="ORF">PTSG_02064</name>
</gene>
<dbReference type="GeneID" id="16078649"/>
<dbReference type="InterPro" id="IPR038902">
    <property type="entry name" value="INTS1"/>
</dbReference>
<proteinExistence type="predicted"/>
<keyword evidence="4" id="KW-1185">Reference proteome</keyword>
<feature type="domain" description="Integrator complex subunit 1 R3" evidence="2">
    <location>
        <begin position="2263"/>
        <end position="2371"/>
    </location>
</feature>
<feature type="compositionally biased region" description="Low complexity" evidence="1">
    <location>
        <begin position="2090"/>
        <end position="2099"/>
    </location>
</feature>
<feature type="region of interest" description="Disordered" evidence="1">
    <location>
        <begin position="449"/>
        <end position="490"/>
    </location>
</feature>
<feature type="region of interest" description="Disordered" evidence="1">
    <location>
        <begin position="1931"/>
        <end position="1952"/>
    </location>
</feature>
<feature type="compositionally biased region" description="Low complexity" evidence="1">
    <location>
        <begin position="479"/>
        <end position="490"/>
    </location>
</feature>
<dbReference type="OrthoDB" id="19938at2759"/>
<dbReference type="PANTHER" id="PTHR21224">
    <property type="entry name" value="INTEGRATOR COMPLEX SUBUNIT 1"/>
    <property type="match status" value="1"/>
</dbReference>
<evidence type="ECO:0000259" key="2">
    <source>
        <dbReference type="Pfam" id="PF22927"/>
    </source>
</evidence>
<protein>
    <recommendedName>
        <fullName evidence="2">Integrator complex subunit 1 R3 domain-containing protein</fullName>
    </recommendedName>
</protein>
<dbReference type="STRING" id="946362.F2TZS4"/>
<organism evidence="4">
    <name type="scientific">Salpingoeca rosetta (strain ATCC 50818 / BSB-021)</name>
    <dbReference type="NCBI Taxonomy" id="946362"/>
    <lineage>
        <taxon>Eukaryota</taxon>
        <taxon>Choanoflagellata</taxon>
        <taxon>Craspedida</taxon>
        <taxon>Salpingoecidae</taxon>
        <taxon>Salpingoeca</taxon>
    </lineage>
</organism>
<feature type="compositionally biased region" description="Gly residues" evidence="1">
    <location>
        <begin position="1078"/>
        <end position="1088"/>
    </location>
</feature>
<evidence type="ECO:0000313" key="4">
    <source>
        <dbReference type="Proteomes" id="UP000007799"/>
    </source>
</evidence>
<dbReference type="InterPro" id="IPR053964">
    <property type="entry name" value="INT1_R3"/>
</dbReference>
<dbReference type="PANTHER" id="PTHR21224:SF1">
    <property type="entry name" value="INTEGRATOR COMPLEX SUBUNIT 1"/>
    <property type="match status" value="1"/>
</dbReference>
<feature type="region of interest" description="Disordered" evidence="1">
    <location>
        <begin position="1249"/>
        <end position="1282"/>
    </location>
</feature>
<dbReference type="Pfam" id="PF22927">
    <property type="entry name" value="INT1_R3"/>
    <property type="match status" value="1"/>
</dbReference>
<dbReference type="eggNOG" id="KOG4596">
    <property type="taxonomic scope" value="Eukaryota"/>
</dbReference>
<evidence type="ECO:0000313" key="3">
    <source>
        <dbReference type="EMBL" id="EGD79098.1"/>
    </source>
</evidence>
<feature type="compositionally biased region" description="Acidic residues" evidence="1">
    <location>
        <begin position="1261"/>
        <end position="1273"/>
    </location>
</feature>
<feature type="region of interest" description="Disordered" evidence="1">
    <location>
        <begin position="1996"/>
        <end position="2022"/>
    </location>
</feature>
<dbReference type="Proteomes" id="UP000007799">
    <property type="component" value="Unassembled WGS sequence"/>
</dbReference>
<dbReference type="KEGG" id="sre:PTSG_02064"/>
<feature type="region of interest" description="Disordered" evidence="1">
    <location>
        <begin position="2044"/>
        <end position="2100"/>
    </location>
</feature>
<feature type="compositionally biased region" description="Polar residues" evidence="1">
    <location>
        <begin position="1931"/>
        <end position="1941"/>
    </location>
</feature>
<feature type="region of interest" description="Disordered" evidence="1">
    <location>
        <begin position="2113"/>
        <end position="2146"/>
    </location>
</feature>
<reference evidence="3" key="1">
    <citation type="submission" date="2009-08" db="EMBL/GenBank/DDBJ databases">
        <title>Annotation of Salpingoeca rosetta.</title>
        <authorList>
            <consortium name="The Broad Institute Genome Sequencing Platform"/>
            <person name="Russ C."/>
            <person name="Cuomo C."/>
            <person name="Burger G."/>
            <person name="Gray M.W."/>
            <person name="Holland P.W.H."/>
            <person name="King N."/>
            <person name="Lang F.B.F."/>
            <person name="Roger A.J."/>
            <person name="Ruiz-Trillo I."/>
            <person name="Young S.K."/>
            <person name="Zeng Q."/>
            <person name="Gargeya S."/>
            <person name="Alvarado L."/>
            <person name="Berlin A."/>
            <person name="Chapman S.B."/>
            <person name="Chen Z."/>
            <person name="Freedman E."/>
            <person name="Gellesch M."/>
            <person name="Goldberg J."/>
            <person name="Griggs A."/>
            <person name="Gujja S."/>
            <person name="Heilman E."/>
            <person name="Heiman D."/>
            <person name="Howarth C."/>
            <person name="Mehta T."/>
            <person name="Neiman D."/>
            <person name="Pearson M."/>
            <person name="Roberts A."/>
            <person name="Saif S."/>
            <person name="Shea T."/>
            <person name="Shenoy N."/>
            <person name="Sisk P."/>
            <person name="Stolte C."/>
            <person name="Sykes S."/>
            <person name="White J."/>
            <person name="Yandava C."/>
            <person name="Haas B."/>
            <person name="Nusbaum C."/>
            <person name="Birren B."/>
        </authorList>
    </citation>
    <scope>NUCLEOTIDE SEQUENCE [LARGE SCALE GENOMIC DNA]</scope>
    <source>
        <strain evidence="3">ATCC 50818</strain>
    </source>
</reference>
<accession>F2TZS4</accession>
<dbReference type="RefSeq" id="XP_004998054.1">
    <property type="nucleotide sequence ID" value="XM_004997997.1"/>
</dbReference>